<sequence length="191" mass="22207">MVSLVPVVRMMSLHAPRVTLKPCHRALGPGFSTWHKLPITLNRVSSLTILRIHKSDGVLGVRHIAEWHSKRDIRGLTQMESLVVTLSLGVFLLYFMWLREPSDIDEYLNQPIWKRLPGIDPEKAEQMMEVDKSLGLQVDYTELEQYKQEYYAEQFDKLNKEKQERKRHQALLQSVSSNRAMSHNSQTPTKI</sequence>
<evidence type="ECO:0000256" key="2">
    <source>
        <dbReference type="SAM" id="Phobius"/>
    </source>
</evidence>
<dbReference type="InterPro" id="IPR029160">
    <property type="entry name" value="UQCC4"/>
</dbReference>
<protein>
    <submittedName>
        <fullName evidence="3">Uncharacterized protein</fullName>
    </submittedName>
</protein>
<keyword evidence="2" id="KW-0812">Transmembrane</keyword>
<feature type="transmembrane region" description="Helical" evidence="2">
    <location>
        <begin position="79"/>
        <end position="97"/>
    </location>
</feature>
<evidence type="ECO:0000313" key="4">
    <source>
        <dbReference type="Proteomes" id="UP001487740"/>
    </source>
</evidence>
<keyword evidence="2" id="KW-0472">Membrane</keyword>
<feature type="compositionally biased region" description="Polar residues" evidence="1">
    <location>
        <begin position="171"/>
        <end position="191"/>
    </location>
</feature>
<gene>
    <name evidence="3" type="ORF">O3P69_001909</name>
</gene>
<dbReference type="EMBL" id="JARAKH010000003">
    <property type="protein sequence ID" value="KAK8405729.1"/>
    <property type="molecule type" value="Genomic_DNA"/>
</dbReference>
<dbReference type="Pfam" id="PF15013">
    <property type="entry name" value="CCSMST1"/>
    <property type="match status" value="1"/>
</dbReference>
<proteinExistence type="predicted"/>
<comment type="caution">
    <text evidence="3">The sequence shown here is derived from an EMBL/GenBank/DDBJ whole genome shotgun (WGS) entry which is preliminary data.</text>
</comment>
<dbReference type="AlphaFoldDB" id="A0AAW0V187"/>
<evidence type="ECO:0000313" key="3">
    <source>
        <dbReference type="EMBL" id="KAK8405729.1"/>
    </source>
</evidence>
<accession>A0AAW0V187</accession>
<name>A0AAW0V187_SCYPA</name>
<reference evidence="3 4" key="1">
    <citation type="submission" date="2023-03" db="EMBL/GenBank/DDBJ databases">
        <title>High-quality genome of Scylla paramamosain provides insights in environmental adaptation.</title>
        <authorList>
            <person name="Zhang L."/>
        </authorList>
    </citation>
    <scope>NUCLEOTIDE SEQUENCE [LARGE SCALE GENOMIC DNA]</scope>
    <source>
        <strain evidence="3">LZ_2023a</strain>
        <tissue evidence="3">Muscle</tissue>
    </source>
</reference>
<keyword evidence="4" id="KW-1185">Reference proteome</keyword>
<dbReference type="Proteomes" id="UP001487740">
    <property type="component" value="Unassembled WGS sequence"/>
</dbReference>
<evidence type="ECO:0000256" key="1">
    <source>
        <dbReference type="SAM" id="MobiDB-lite"/>
    </source>
</evidence>
<organism evidence="3 4">
    <name type="scientific">Scylla paramamosain</name>
    <name type="common">Mud crab</name>
    <dbReference type="NCBI Taxonomy" id="85552"/>
    <lineage>
        <taxon>Eukaryota</taxon>
        <taxon>Metazoa</taxon>
        <taxon>Ecdysozoa</taxon>
        <taxon>Arthropoda</taxon>
        <taxon>Crustacea</taxon>
        <taxon>Multicrustacea</taxon>
        <taxon>Malacostraca</taxon>
        <taxon>Eumalacostraca</taxon>
        <taxon>Eucarida</taxon>
        <taxon>Decapoda</taxon>
        <taxon>Pleocyemata</taxon>
        <taxon>Brachyura</taxon>
        <taxon>Eubrachyura</taxon>
        <taxon>Portunoidea</taxon>
        <taxon>Portunidae</taxon>
        <taxon>Portuninae</taxon>
        <taxon>Scylla</taxon>
    </lineage>
</organism>
<feature type="region of interest" description="Disordered" evidence="1">
    <location>
        <begin position="161"/>
        <end position="191"/>
    </location>
</feature>
<keyword evidence="2" id="KW-1133">Transmembrane helix</keyword>